<name>A0A4S9IYR9_AURPU</name>
<proteinExistence type="predicted"/>
<dbReference type="EMBL" id="QZAJ01000014">
    <property type="protein sequence ID" value="THW22853.1"/>
    <property type="molecule type" value="Genomic_DNA"/>
</dbReference>
<accession>A0A4S9IYR9</accession>
<reference evidence="1 2" key="1">
    <citation type="submission" date="2018-10" db="EMBL/GenBank/DDBJ databases">
        <title>Fifty Aureobasidium pullulans genomes reveal a recombining polyextremotolerant generalist.</title>
        <authorList>
            <person name="Gostincar C."/>
            <person name="Turk M."/>
            <person name="Zajc J."/>
            <person name="Gunde-Cimerman N."/>
        </authorList>
    </citation>
    <scope>NUCLEOTIDE SEQUENCE [LARGE SCALE GENOMIC DNA]</scope>
    <source>
        <strain evidence="1 2">EXF-11318</strain>
    </source>
</reference>
<dbReference type="AlphaFoldDB" id="A0A4S9IYR9"/>
<evidence type="ECO:0000313" key="1">
    <source>
        <dbReference type="EMBL" id="THW22853.1"/>
    </source>
</evidence>
<gene>
    <name evidence="1" type="ORF">D6D24_00942</name>
</gene>
<sequence>MSRSPADLLEISYTRSPLVRERRLQLFDSKTDLPITAGLFARVLLRWGWEQLAGTSFGTKFVAMSVILWDQMLPEVVYFARAGRDRSLGGLGQQHALGWNLD</sequence>
<evidence type="ECO:0000313" key="2">
    <source>
        <dbReference type="Proteomes" id="UP000308014"/>
    </source>
</evidence>
<protein>
    <submittedName>
        <fullName evidence="1">Uncharacterized protein</fullName>
    </submittedName>
</protein>
<organism evidence="1 2">
    <name type="scientific">Aureobasidium pullulans</name>
    <name type="common">Black yeast</name>
    <name type="synonym">Pullularia pullulans</name>
    <dbReference type="NCBI Taxonomy" id="5580"/>
    <lineage>
        <taxon>Eukaryota</taxon>
        <taxon>Fungi</taxon>
        <taxon>Dikarya</taxon>
        <taxon>Ascomycota</taxon>
        <taxon>Pezizomycotina</taxon>
        <taxon>Dothideomycetes</taxon>
        <taxon>Dothideomycetidae</taxon>
        <taxon>Dothideales</taxon>
        <taxon>Saccotheciaceae</taxon>
        <taxon>Aureobasidium</taxon>
    </lineage>
</organism>
<dbReference type="Proteomes" id="UP000308014">
    <property type="component" value="Unassembled WGS sequence"/>
</dbReference>
<comment type="caution">
    <text evidence="1">The sequence shown here is derived from an EMBL/GenBank/DDBJ whole genome shotgun (WGS) entry which is preliminary data.</text>
</comment>